<dbReference type="EMBL" id="AP006483">
    <property type="protein sequence ID" value="BAM78772.1"/>
    <property type="molecule type" value="Genomic_DNA"/>
</dbReference>
<dbReference type="Gramene" id="CMA062CT">
    <property type="protein sequence ID" value="CMA062CT"/>
    <property type="gene ID" value="CMA062C"/>
</dbReference>
<dbReference type="Proteomes" id="UP000007014">
    <property type="component" value="Chromosome 1"/>
</dbReference>
<dbReference type="GO" id="GO:0006281">
    <property type="term" value="P:DNA repair"/>
    <property type="evidence" value="ECO:0007669"/>
    <property type="project" value="InterPro"/>
</dbReference>
<reference evidence="4 5" key="1">
    <citation type="journal article" date="2004" name="Nature">
        <title>Genome sequence of the ultrasmall unicellular red alga Cyanidioschyzon merolae 10D.</title>
        <authorList>
            <person name="Matsuzaki M."/>
            <person name="Misumi O."/>
            <person name="Shin-i T."/>
            <person name="Maruyama S."/>
            <person name="Takahara M."/>
            <person name="Miyagishima S."/>
            <person name="Mori T."/>
            <person name="Nishida K."/>
            <person name="Yagisawa F."/>
            <person name="Nishida K."/>
            <person name="Yoshida Y."/>
            <person name="Nishimura Y."/>
            <person name="Nakao S."/>
            <person name="Kobayashi T."/>
            <person name="Momoyama Y."/>
            <person name="Higashiyama T."/>
            <person name="Minoda A."/>
            <person name="Sano M."/>
            <person name="Nomoto H."/>
            <person name="Oishi K."/>
            <person name="Hayashi H."/>
            <person name="Ohta F."/>
            <person name="Nishizaka S."/>
            <person name="Haga S."/>
            <person name="Miura S."/>
            <person name="Morishita T."/>
            <person name="Kabeya Y."/>
            <person name="Terasawa K."/>
            <person name="Suzuki Y."/>
            <person name="Ishii Y."/>
            <person name="Asakawa S."/>
            <person name="Takano H."/>
            <person name="Ohta N."/>
            <person name="Kuroiwa H."/>
            <person name="Tanaka K."/>
            <person name="Shimizu N."/>
            <person name="Sugano S."/>
            <person name="Sato N."/>
            <person name="Nozaki H."/>
            <person name="Ogasawara N."/>
            <person name="Kohara Y."/>
            <person name="Kuroiwa T."/>
        </authorList>
    </citation>
    <scope>NUCLEOTIDE SEQUENCE [LARGE SCALE GENOMIC DNA]</scope>
    <source>
        <strain evidence="4 5">10D</strain>
    </source>
</reference>
<dbReference type="SUPFAM" id="SSF56672">
    <property type="entry name" value="DNA/RNA polymerases"/>
    <property type="match status" value="1"/>
</dbReference>
<organism evidence="4 5">
    <name type="scientific">Cyanidioschyzon merolae (strain NIES-3377 / 10D)</name>
    <name type="common">Unicellular red alga</name>
    <dbReference type="NCBI Taxonomy" id="280699"/>
    <lineage>
        <taxon>Eukaryota</taxon>
        <taxon>Rhodophyta</taxon>
        <taxon>Bangiophyceae</taxon>
        <taxon>Cyanidiales</taxon>
        <taxon>Cyanidiaceae</taxon>
        <taxon>Cyanidioschyzon</taxon>
    </lineage>
</organism>
<dbReference type="PANTHER" id="PTHR46404">
    <property type="entry name" value="DNA POLYMERASE IOTA"/>
    <property type="match status" value="1"/>
</dbReference>
<dbReference type="eggNOG" id="KOG2095">
    <property type="taxonomic scope" value="Eukaryota"/>
</dbReference>
<dbReference type="AlphaFoldDB" id="M1V9V3"/>
<accession>M1V9V3</accession>
<dbReference type="OrthoDB" id="3694at2759"/>
<sequence length="658" mass="73180">MFNLDASRVVAVFDADYFYCQVELNAVGDESLRSKPAAVFQKHLVVTCNYEARKYGVGKLMRVDEAKRLCPELVLFCGEDLTPYRDAQERICEALEEKLRSLDEVGREHRCETVGLDEYIFDLTAVVDRRLRSMNAECAQKGPLNEYVGAVFPRDFMPESLQPDICLVGPEEELRLALGSDIAKNMRDAAFERTGITISCGVGFNKMLAKFAANMHKPNGQTTFVPTVRADSWLSELELRSLPYVGRRFERLLSEELHVRTVKELRTRFDSPLTLEHAIRKTFGKFAAVFAKRARDIWLAARGDFPEEVYSRGPLQRIHVEDSFPGLELFSAAFHEKLYALALACVTRMKHHGQQYGRLPRRVAVYWRLGKGSRRSRSTRMHSALQAAIRRLVSTSSFGIIEQAQRLLFSQALQLLQKNLDDCTEQRCTLVGIGFSEFISYRHTEPSSLLQSALDMERERQCEAVFLLPRGPIAPLGTAAEPERISVVESATVCNERSSQAVGFPENTGSTPGRVSESLHALVGPDVCSMCASKCGMLLGNNDPLAQAFIRNENASGKRTRLNTDSSILADGDGGPVRGHPLMGDSNSATELARQRSTLLPRGRSCAPAQFDIRLWVSAKPAPAPCSDANAAASLVPSSRSSTTATFLDRWLRSANFK</sequence>
<dbReference type="Gene3D" id="3.30.1490.100">
    <property type="entry name" value="DNA polymerase, Y-family, little finger domain"/>
    <property type="match status" value="1"/>
</dbReference>
<dbReference type="PROSITE" id="PS50173">
    <property type="entry name" value="UMUC"/>
    <property type="match status" value="1"/>
</dbReference>
<dbReference type="KEGG" id="cme:CYME_CMA062C"/>
<dbReference type="InterPro" id="IPR001126">
    <property type="entry name" value="UmuC"/>
</dbReference>
<feature type="region of interest" description="Disordered" evidence="2">
    <location>
        <begin position="568"/>
        <end position="587"/>
    </location>
</feature>
<keyword evidence="5" id="KW-1185">Reference proteome</keyword>
<dbReference type="InterPro" id="IPR036775">
    <property type="entry name" value="DNA_pol_Y-fam_lit_finger_sf"/>
</dbReference>
<dbReference type="STRING" id="280699.M1V9V3"/>
<feature type="coiled-coil region" evidence="1">
    <location>
        <begin position="85"/>
        <end position="112"/>
    </location>
</feature>
<dbReference type="Pfam" id="PF00817">
    <property type="entry name" value="IMS"/>
    <property type="match status" value="1"/>
</dbReference>
<dbReference type="GeneID" id="16992207"/>
<name>M1V9V3_CYAM1</name>
<proteinExistence type="predicted"/>
<keyword evidence="1" id="KW-0175">Coiled coil</keyword>
<evidence type="ECO:0000313" key="5">
    <source>
        <dbReference type="Proteomes" id="UP000007014"/>
    </source>
</evidence>
<dbReference type="RefSeq" id="XP_005535058.1">
    <property type="nucleotide sequence ID" value="XM_005535001.1"/>
</dbReference>
<evidence type="ECO:0000256" key="1">
    <source>
        <dbReference type="SAM" id="Coils"/>
    </source>
</evidence>
<protein>
    <submittedName>
        <fullName evidence="4">DNA polymerase iota, RAD30</fullName>
    </submittedName>
</protein>
<evidence type="ECO:0000259" key="3">
    <source>
        <dbReference type="PROSITE" id="PS50173"/>
    </source>
</evidence>
<reference evidence="4 5" key="2">
    <citation type="journal article" date="2007" name="BMC Biol.">
        <title>A 100%-complete sequence reveals unusually simple genomic features in the hot-spring red alga Cyanidioschyzon merolae.</title>
        <authorList>
            <person name="Nozaki H."/>
            <person name="Takano H."/>
            <person name="Misumi O."/>
            <person name="Terasawa K."/>
            <person name="Matsuzaki M."/>
            <person name="Maruyama S."/>
            <person name="Nishida K."/>
            <person name="Yagisawa F."/>
            <person name="Yoshida Y."/>
            <person name="Fujiwara T."/>
            <person name="Takio S."/>
            <person name="Tamura K."/>
            <person name="Chung S.J."/>
            <person name="Nakamura S."/>
            <person name="Kuroiwa H."/>
            <person name="Tanaka K."/>
            <person name="Sato N."/>
            <person name="Kuroiwa T."/>
        </authorList>
    </citation>
    <scope>NUCLEOTIDE SEQUENCE [LARGE SCALE GENOMIC DNA]</scope>
    <source>
        <strain evidence="4 5">10D</strain>
    </source>
</reference>
<dbReference type="GO" id="GO:0003684">
    <property type="term" value="F:damaged DNA binding"/>
    <property type="evidence" value="ECO:0007669"/>
    <property type="project" value="InterPro"/>
</dbReference>
<dbReference type="Gene3D" id="3.30.70.270">
    <property type="match status" value="1"/>
</dbReference>
<feature type="domain" description="UmuC" evidence="3">
    <location>
        <begin position="10"/>
        <end position="246"/>
    </location>
</feature>
<dbReference type="Gene3D" id="3.40.1170.60">
    <property type="match status" value="1"/>
</dbReference>
<dbReference type="HOGENOM" id="CLU_417021_0_0_1"/>
<evidence type="ECO:0000256" key="2">
    <source>
        <dbReference type="SAM" id="MobiDB-lite"/>
    </source>
</evidence>
<dbReference type="PANTHER" id="PTHR46404:SF1">
    <property type="entry name" value="DNA POLYMERASE IOTA"/>
    <property type="match status" value="1"/>
</dbReference>
<gene>
    <name evidence="4" type="ORF">CYME_CMA062C</name>
</gene>
<evidence type="ECO:0000313" key="4">
    <source>
        <dbReference type="EMBL" id="BAM78772.1"/>
    </source>
</evidence>
<dbReference type="InterPro" id="IPR043128">
    <property type="entry name" value="Rev_trsase/Diguanyl_cyclase"/>
</dbReference>
<dbReference type="InterPro" id="IPR043502">
    <property type="entry name" value="DNA/RNA_pol_sf"/>
</dbReference>